<protein>
    <submittedName>
        <fullName evidence="2">Chemosensory protein 10</fullName>
    </submittedName>
</protein>
<dbReference type="Gene3D" id="1.10.2080.10">
    <property type="entry name" value="Insect odorant-binding protein A10/Ejaculatory bulb-specific protein 3"/>
    <property type="match status" value="1"/>
</dbReference>
<gene>
    <name evidence="2" type="primary">CSP10</name>
    <name evidence="3" type="ORF">BEMITA_LOCUS6689</name>
</gene>
<dbReference type="InterPro" id="IPR005055">
    <property type="entry name" value="A10/PebIII"/>
</dbReference>
<feature type="non-terminal residue" evidence="2">
    <location>
        <position position="1"/>
    </location>
</feature>
<reference evidence="3" key="2">
    <citation type="submission" date="2021-12" db="EMBL/GenBank/DDBJ databases">
        <authorList>
            <person name="King R."/>
        </authorList>
    </citation>
    <scope>NUCLEOTIDE SEQUENCE</scope>
</reference>
<dbReference type="AlphaFoldDB" id="A0A1S6JPY2"/>
<feature type="chain" id="PRO_5040672353" evidence="1">
    <location>
        <begin position="20"/>
        <end position="127"/>
    </location>
</feature>
<evidence type="ECO:0000256" key="1">
    <source>
        <dbReference type="SAM" id="SignalP"/>
    </source>
</evidence>
<dbReference type="KEGG" id="btab:109030750"/>
<proteinExistence type="evidence at transcript level"/>
<feature type="non-terminal residue" evidence="2">
    <location>
        <position position="127"/>
    </location>
</feature>
<dbReference type="EMBL" id="KY305453">
    <property type="protein sequence ID" value="AQS80470.1"/>
    <property type="molecule type" value="mRNA"/>
</dbReference>
<dbReference type="SUPFAM" id="SSF100910">
    <property type="entry name" value="Chemosensory protein Csp2"/>
    <property type="match status" value="1"/>
</dbReference>
<keyword evidence="4" id="KW-1185">Reference proteome</keyword>
<evidence type="ECO:0000313" key="2">
    <source>
        <dbReference type="EMBL" id="AQS80470.1"/>
    </source>
</evidence>
<organism evidence="2">
    <name type="scientific">Bemisia tabaci</name>
    <name type="common">Sweetpotato whitefly</name>
    <name type="synonym">Aleurodes tabaci</name>
    <dbReference type="NCBI Taxonomy" id="7038"/>
    <lineage>
        <taxon>Eukaryota</taxon>
        <taxon>Metazoa</taxon>
        <taxon>Ecdysozoa</taxon>
        <taxon>Arthropoda</taxon>
        <taxon>Hexapoda</taxon>
        <taxon>Insecta</taxon>
        <taxon>Pterygota</taxon>
        <taxon>Neoptera</taxon>
        <taxon>Paraneoptera</taxon>
        <taxon>Hemiptera</taxon>
        <taxon>Sternorrhyncha</taxon>
        <taxon>Aleyrodoidea</taxon>
        <taxon>Aleyrodidae</taxon>
        <taxon>Aleyrodinae</taxon>
        <taxon>Bemisia</taxon>
    </lineage>
</organism>
<sequence>MNSLVLCAFVGSFIVGAFAAPAETYTTEFDGIDIDSVLKNEKLLDAYAKCLLDEGPCTREGRTLKTLLPDALETTCAKCSPTQKEKAKKVITFYMEKYPENAQKIMKKYDPTGKYRKALEEAFLGSL</sequence>
<dbReference type="SMR" id="A0A1S6JPY2"/>
<keyword evidence="1" id="KW-0732">Signal</keyword>
<accession>A0A1S6JPY2</accession>
<evidence type="ECO:0000313" key="3">
    <source>
        <dbReference type="EMBL" id="CAH0387713.1"/>
    </source>
</evidence>
<name>A0A1S6JPY2_BEMTA</name>
<dbReference type="PANTHER" id="PTHR11257:SF13">
    <property type="entry name" value="GEO07322P1"/>
    <property type="match status" value="1"/>
</dbReference>
<feature type="signal peptide" evidence="1">
    <location>
        <begin position="1"/>
        <end position="19"/>
    </location>
</feature>
<dbReference type="GeneID" id="109030750"/>
<reference evidence="2" key="1">
    <citation type="journal article" date="2017" name="PLoS ONE">
        <title>Identification and expression profile analysis of odorant binding protein and chemosensory protein genes in Bemisia tabaci MED by head transcriptome.</title>
        <authorList>
            <person name="Wang R."/>
            <person name="Li F."/>
            <person name="Zhang W."/>
            <person name="Zhang X."/>
            <person name="Qu C."/>
            <person name="Tetreau G."/>
            <person name="Sun L."/>
            <person name="Luo C."/>
            <person name="Zhou J."/>
        </authorList>
    </citation>
    <scope>NUCLEOTIDE SEQUENCE</scope>
</reference>
<evidence type="ECO:0000313" key="4">
    <source>
        <dbReference type="Proteomes" id="UP001152759"/>
    </source>
</evidence>
<dbReference type="InterPro" id="IPR036682">
    <property type="entry name" value="OS_D_A10/PebIII_sf"/>
</dbReference>
<dbReference type="PANTHER" id="PTHR11257">
    <property type="entry name" value="CHEMOSENSORY PROTEIN-RELATED"/>
    <property type="match status" value="1"/>
</dbReference>
<dbReference type="Pfam" id="PF03392">
    <property type="entry name" value="OS-D"/>
    <property type="match status" value="1"/>
</dbReference>
<dbReference type="Proteomes" id="UP001152759">
    <property type="component" value="Chromosome 3"/>
</dbReference>
<dbReference type="EMBL" id="OU963864">
    <property type="protein sequence ID" value="CAH0387713.1"/>
    <property type="molecule type" value="Genomic_DNA"/>
</dbReference>